<evidence type="ECO:0000313" key="2">
    <source>
        <dbReference type="Proteomes" id="UP000182034"/>
    </source>
</evidence>
<dbReference type="AlphaFoldDB" id="A0A1K2IUB1"/>
<name>A0A1K2IUB1_9FLAO</name>
<dbReference type="RefSeq" id="WP_072411251.1">
    <property type="nucleotide sequence ID" value="NZ_FPKW01000013.1"/>
</dbReference>
<protein>
    <recommendedName>
        <fullName evidence="3">Lipoprotein</fullName>
    </recommendedName>
</protein>
<organism evidence="1 2">
    <name type="scientific">Chryseobacterium limigenitum</name>
    <dbReference type="NCBI Taxonomy" id="1612149"/>
    <lineage>
        <taxon>Bacteria</taxon>
        <taxon>Pseudomonadati</taxon>
        <taxon>Bacteroidota</taxon>
        <taxon>Flavobacteriia</taxon>
        <taxon>Flavobacteriales</taxon>
        <taxon>Weeksellaceae</taxon>
        <taxon>Chryseobacterium group</taxon>
        <taxon>Chryseobacterium</taxon>
    </lineage>
</organism>
<keyword evidence="2" id="KW-1185">Reference proteome</keyword>
<sequence>MKNTWLIILLALVSCKKEALYINVKDELIYKNKNDLFLKHTIILISRNPKDSGKVSRFFNGVLYKDKVLALKDFIDIKTFHEVKNKYKDRFIESVYEDSKYQYIFRDHPTSSPNILIQEK</sequence>
<reference evidence="2" key="1">
    <citation type="submission" date="2016-10" db="EMBL/GenBank/DDBJ databases">
        <authorList>
            <person name="Varghese N."/>
            <person name="Submissions S."/>
        </authorList>
    </citation>
    <scope>NUCLEOTIDE SEQUENCE [LARGE SCALE GENOMIC DNA]</scope>
    <source>
        <strain evidence="2">SUR2</strain>
    </source>
</reference>
<evidence type="ECO:0008006" key="3">
    <source>
        <dbReference type="Google" id="ProtNLM"/>
    </source>
</evidence>
<dbReference type="PROSITE" id="PS51257">
    <property type="entry name" value="PROKAR_LIPOPROTEIN"/>
    <property type="match status" value="1"/>
</dbReference>
<dbReference type="OrthoDB" id="1257811at2"/>
<evidence type="ECO:0000313" key="1">
    <source>
        <dbReference type="EMBL" id="SFZ95842.1"/>
    </source>
</evidence>
<dbReference type="EMBL" id="FPKW01000013">
    <property type="protein sequence ID" value="SFZ95842.1"/>
    <property type="molecule type" value="Genomic_DNA"/>
</dbReference>
<gene>
    <name evidence="1" type="ORF">SAMN05216324_11347</name>
</gene>
<dbReference type="Proteomes" id="UP000182034">
    <property type="component" value="Unassembled WGS sequence"/>
</dbReference>
<accession>A0A1K2IUB1</accession>
<proteinExistence type="predicted"/>